<feature type="transmembrane region" description="Helical" evidence="2">
    <location>
        <begin position="93"/>
        <end position="121"/>
    </location>
</feature>
<feature type="compositionally biased region" description="Low complexity" evidence="1">
    <location>
        <begin position="7"/>
        <end position="18"/>
    </location>
</feature>
<feature type="transmembrane region" description="Helical" evidence="2">
    <location>
        <begin position="60"/>
        <end position="81"/>
    </location>
</feature>
<dbReference type="Pfam" id="PF14017">
    <property type="entry name" value="DUF4233"/>
    <property type="match status" value="1"/>
</dbReference>
<gene>
    <name evidence="3" type="ORF">E6C64_18025</name>
</gene>
<dbReference type="InterPro" id="IPR025327">
    <property type="entry name" value="DUF4233"/>
</dbReference>
<dbReference type="OrthoDB" id="3267755at2"/>
<name>A0A4S4FHS4_9MICO</name>
<keyword evidence="2" id="KW-0472">Membrane</keyword>
<evidence type="ECO:0000313" key="3">
    <source>
        <dbReference type="EMBL" id="THG28685.1"/>
    </source>
</evidence>
<accession>A0A4S4FHS4</accession>
<keyword evidence="2" id="KW-1133">Transmembrane helix</keyword>
<feature type="transmembrane region" description="Helical" evidence="2">
    <location>
        <begin position="31"/>
        <end position="53"/>
    </location>
</feature>
<evidence type="ECO:0000256" key="1">
    <source>
        <dbReference type="SAM" id="MobiDB-lite"/>
    </source>
</evidence>
<evidence type="ECO:0000256" key="2">
    <source>
        <dbReference type="SAM" id="Phobius"/>
    </source>
</evidence>
<feature type="region of interest" description="Disordered" evidence="1">
    <location>
        <begin position="1"/>
        <end position="24"/>
    </location>
</feature>
<keyword evidence="2" id="KW-0812">Transmembrane</keyword>
<organism evidence="3 4">
    <name type="scientific">Naasia lichenicola</name>
    <dbReference type="NCBI Taxonomy" id="2565933"/>
    <lineage>
        <taxon>Bacteria</taxon>
        <taxon>Bacillati</taxon>
        <taxon>Actinomycetota</taxon>
        <taxon>Actinomycetes</taxon>
        <taxon>Micrococcales</taxon>
        <taxon>Microbacteriaceae</taxon>
        <taxon>Naasia</taxon>
    </lineage>
</organism>
<dbReference type="EMBL" id="SSSM01000006">
    <property type="protein sequence ID" value="THG28685.1"/>
    <property type="molecule type" value="Genomic_DNA"/>
</dbReference>
<comment type="caution">
    <text evidence="3">The sequence shown here is derived from an EMBL/GenBank/DDBJ whole genome shotgun (WGS) entry which is preliminary data.</text>
</comment>
<protein>
    <submittedName>
        <fullName evidence="3">DUF4233 domain-containing protein</fullName>
    </submittedName>
</protein>
<sequence length="143" mass="15145">MLEVTTAPDPSAAPAGRPGRVRRRRSTTESLGSIVISFEVVIVFLAALVVFGLGRLPAALALGGGGALLLLMIVTVPLLRYPVGVWLGWIAQAVFFAAGFLVSEIFFVAAIFIGIWTYCMVMGGRLDRARRAAEAAEPDPSSL</sequence>
<reference evidence="3 4" key="1">
    <citation type="submission" date="2019-04" db="EMBL/GenBank/DDBJ databases">
        <authorList>
            <person name="Jiang L."/>
        </authorList>
    </citation>
    <scope>NUCLEOTIDE SEQUENCE [LARGE SCALE GENOMIC DNA]</scope>
    <source>
        <strain evidence="3 4">YIM 131853</strain>
    </source>
</reference>
<dbReference type="Proteomes" id="UP000309133">
    <property type="component" value="Unassembled WGS sequence"/>
</dbReference>
<proteinExistence type="predicted"/>
<dbReference type="AlphaFoldDB" id="A0A4S4FHS4"/>
<evidence type="ECO:0000313" key="4">
    <source>
        <dbReference type="Proteomes" id="UP000309133"/>
    </source>
</evidence>
<keyword evidence="4" id="KW-1185">Reference proteome</keyword>